<evidence type="ECO:0000259" key="2">
    <source>
        <dbReference type="Pfam" id="PF20736"/>
    </source>
</evidence>
<dbReference type="Pfam" id="PF07944">
    <property type="entry name" value="Beta-AFase-like_GH127_cat"/>
    <property type="match status" value="1"/>
</dbReference>
<dbReference type="PANTHER" id="PTHR43465:SF2">
    <property type="entry name" value="DUF1680 DOMAIN PROTEIN (AFU_ORTHOLOGUE AFUA_1G08910)"/>
    <property type="match status" value="1"/>
</dbReference>
<keyword evidence="5" id="KW-1185">Reference proteome</keyword>
<keyword evidence="4" id="KW-0378">Hydrolase</keyword>
<dbReference type="KEGG" id="pacp:FAZ97_25255"/>
<proteinExistence type="predicted"/>
<dbReference type="AlphaFoldDB" id="A0A7Z2JCT1"/>
<feature type="domain" description="Non-reducing end beta-L-arabinofuranosidase-like GH127 middle" evidence="2">
    <location>
        <begin position="420"/>
        <end position="533"/>
    </location>
</feature>
<dbReference type="Proteomes" id="UP000434209">
    <property type="component" value="Chromosome 3"/>
</dbReference>
<reference evidence="4 5" key="1">
    <citation type="submission" date="2019-12" db="EMBL/GenBank/DDBJ databases">
        <title>Paraburkholderia acidiphila 7Q-K02 sp. nov and Paraburkholderia acidisoli DHF22 sp. nov., two strains isolated from forest soil.</title>
        <authorList>
            <person name="Gao Z."/>
            <person name="Qiu L."/>
        </authorList>
    </citation>
    <scope>NUCLEOTIDE SEQUENCE [LARGE SCALE GENOMIC DNA]</scope>
    <source>
        <strain evidence="4 5">7Q-K02</strain>
    </source>
</reference>
<dbReference type="RefSeq" id="WP_158761246.1">
    <property type="nucleotide sequence ID" value="NZ_CP046911.1"/>
</dbReference>
<evidence type="ECO:0000313" key="5">
    <source>
        <dbReference type="Proteomes" id="UP000434209"/>
    </source>
</evidence>
<evidence type="ECO:0000259" key="3">
    <source>
        <dbReference type="Pfam" id="PF20737"/>
    </source>
</evidence>
<dbReference type="GO" id="GO:0005975">
    <property type="term" value="P:carbohydrate metabolic process"/>
    <property type="evidence" value="ECO:0007669"/>
    <property type="project" value="InterPro"/>
</dbReference>
<dbReference type="SUPFAM" id="SSF48208">
    <property type="entry name" value="Six-hairpin glycosidases"/>
    <property type="match status" value="1"/>
</dbReference>
<dbReference type="InterPro" id="IPR008928">
    <property type="entry name" value="6-hairpin_glycosidase_sf"/>
</dbReference>
<dbReference type="OrthoDB" id="9757939at2"/>
<organism evidence="4 5">
    <name type="scientific">Paraburkholderia acidiphila</name>
    <dbReference type="NCBI Taxonomy" id="2571747"/>
    <lineage>
        <taxon>Bacteria</taxon>
        <taxon>Pseudomonadati</taxon>
        <taxon>Pseudomonadota</taxon>
        <taxon>Betaproteobacteria</taxon>
        <taxon>Burkholderiales</taxon>
        <taxon>Burkholderiaceae</taxon>
        <taxon>Paraburkholderia</taxon>
    </lineage>
</organism>
<dbReference type="Pfam" id="PF20737">
    <property type="entry name" value="Glyco_hydro127C"/>
    <property type="match status" value="1"/>
</dbReference>
<gene>
    <name evidence="4" type="ORF">FAZ97_25255</name>
</gene>
<feature type="domain" description="Non-reducing end beta-L-arabinofuranosidase-like GH127 catalytic" evidence="1">
    <location>
        <begin position="31"/>
        <end position="409"/>
    </location>
</feature>
<dbReference type="InterPro" id="IPR049049">
    <property type="entry name" value="Beta-AFase-like_GH127_C"/>
</dbReference>
<protein>
    <submittedName>
        <fullName evidence="4">Glycoside hydrolase family 127 protein</fullName>
    </submittedName>
</protein>
<name>A0A7Z2JCT1_9BURK</name>
<dbReference type="Pfam" id="PF20736">
    <property type="entry name" value="Glyco_hydro127M"/>
    <property type="match status" value="1"/>
</dbReference>
<evidence type="ECO:0000259" key="1">
    <source>
        <dbReference type="Pfam" id="PF07944"/>
    </source>
</evidence>
<dbReference type="EMBL" id="CP046911">
    <property type="protein sequence ID" value="QGZ58310.1"/>
    <property type="molecule type" value="Genomic_DNA"/>
</dbReference>
<dbReference type="InterPro" id="IPR012878">
    <property type="entry name" value="Beta-AFase-like_GH127_cat"/>
</dbReference>
<sequence length="657" mass="73678">MNDTRTLRQPVVVDSASTRYARIKPVAVTAVDLLGDFWGRRFATNIEKTLPSQWDLLESTGRLNNFRRVSGDYEGPFEGIFFNDSDLYKWLEAASWVVARGPNALLEKRIDEGIALIERAQDDDGYIDSYFSLERKSERWSNLRDLHEMYCAGHLIQAAVAHHRATGKRRLLNVAIRFANLLCDRFGPETDGKIEAIDGHEEIEMALIELARETGNDQYLALARFFIKARGHGLLAGGRFGDAYFQDDVPFEQMEALAGHAVRALYMSCGVTDLHLETGEAGLLPRLETLWDRLVAQRMYITGGVGARHDGESIGADFELPNAQAYTETCAAIGSMMWCHRMLAATGDARYADLFEWTLYNGMLPGWSLDGDAYYYVNPLENDGGHRRQPWYYCACCPPNVARTIASLPGYVYGTDADSIYVHLYMESDARIDFNGRTVELRQRTRYPWDGAIEIAVDTQGEFSLKLRVPAWVDGAAGFVTARDGAAVPTPRNPSIGLSVNGQTIDAIANEHGYIAIQRLWQPGDVIRLTLPMALRAWQSHPKVPDNRGRIALSRGPLLYCVERADMPGVDLDELYVDPQSLEAQWREAQLGGVVVLKGPADKRAIEPRWTGALYRPLTQAADTTQRDDATLIAIPYFAWHNRESGPMKVWLNYRGE</sequence>
<dbReference type="InterPro" id="IPR049046">
    <property type="entry name" value="Beta-AFase-like_GH127_middle"/>
</dbReference>
<accession>A0A7Z2JCT1</accession>
<dbReference type="InterPro" id="IPR049174">
    <property type="entry name" value="Beta-AFase-like"/>
</dbReference>
<evidence type="ECO:0000313" key="4">
    <source>
        <dbReference type="EMBL" id="QGZ58310.1"/>
    </source>
</evidence>
<dbReference type="PANTHER" id="PTHR43465">
    <property type="entry name" value="DUF1680 DOMAIN PROTEIN (AFU_ORTHOLOGUE AFUA_1G08910)"/>
    <property type="match status" value="1"/>
</dbReference>
<feature type="domain" description="Non-reducing end beta-L-arabinofuranosidase-like GH127 C-terminal" evidence="3">
    <location>
        <begin position="536"/>
        <end position="653"/>
    </location>
</feature>
<dbReference type="GO" id="GO:0016787">
    <property type="term" value="F:hydrolase activity"/>
    <property type="evidence" value="ECO:0007669"/>
    <property type="project" value="UniProtKB-KW"/>
</dbReference>